<keyword evidence="9" id="KW-0732">Signal</keyword>
<dbReference type="EMBL" id="HBGJ01039876">
    <property type="protein sequence ID" value="CAD9266697.1"/>
    <property type="molecule type" value="Transcribed_RNA"/>
</dbReference>
<evidence type="ECO:0000256" key="2">
    <source>
        <dbReference type="ARBA" id="ARBA00005386"/>
    </source>
</evidence>
<comment type="pathway">
    <text evidence="1">Protein modification; protein glycosylation.</text>
</comment>
<dbReference type="PANTHER" id="PTHR44998:SF1">
    <property type="entry name" value="UDP-N-ACETYLGLUCOSAMINE--PEPTIDE N-ACETYLGLUCOSAMINYLTRANSFERASE 110 KDA SUBUNIT"/>
    <property type="match status" value="1"/>
</dbReference>
<evidence type="ECO:0000256" key="7">
    <source>
        <dbReference type="ARBA" id="ARBA00022803"/>
    </source>
</evidence>
<evidence type="ECO:0000313" key="11">
    <source>
        <dbReference type="EMBL" id="CAD9266697.1"/>
    </source>
</evidence>
<keyword evidence="7 8" id="KW-0802">TPR repeat</keyword>
<evidence type="ECO:0000256" key="8">
    <source>
        <dbReference type="PROSITE-ProRule" id="PRU00339"/>
    </source>
</evidence>
<dbReference type="InterPro" id="IPR019734">
    <property type="entry name" value="TPR_rpt"/>
</dbReference>
<reference evidence="11" key="1">
    <citation type="submission" date="2021-01" db="EMBL/GenBank/DDBJ databases">
        <authorList>
            <person name="Corre E."/>
            <person name="Pelletier E."/>
            <person name="Niang G."/>
            <person name="Scheremetjew M."/>
            <person name="Finn R."/>
            <person name="Kale V."/>
            <person name="Holt S."/>
            <person name="Cochrane G."/>
            <person name="Meng A."/>
            <person name="Brown T."/>
            <person name="Cohen L."/>
        </authorList>
    </citation>
    <scope>NUCLEOTIDE SEQUENCE</scope>
    <source>
        <strain evidence="11">CCMP2877</strain>
    </source>
</reference>
<evidence type="ECO:0000256" key="6">
    <source>
        <dbReference type="ARBA" id="ARBA00022737"/>
    </source>
</evidence>
<evidence type="ECO:0000256" key="5">
    <source>
        <dbReference type="ARBA" id="ARBA00022679"/>
    </source>
</evidence>
<feature type="domain" description="O-GlcNAc transferase C-terminal" evidence="10">
    <location>
        <begin position="685"/>
        <end position="894"/>
    </location>
</feature>
<dbReference type="Pfam" id="PF13424">
    <property type="entry name" value="TPR_12"/>
    <property type="match status" value="1"/>
</dbReference>
<dbReference type="PANTHER" id="PTHR44998">
    <property type="match status" value="1"/>
</dbReference>
<accession>A0A7S1XWD9</accession>
<protein>
    <recommendedName>
        <fullName evidence="3">protein O-GlcNAc transferase</fullName>
        <ecNumber evidence="3">2.4.1.255</ecNumber>
    </recommendedName>
</protein>
<feature type="repeat" description="TPR" evidence="8">
    <location>
        <begin position="124"/>
        <end position="157"/>
    </location>
</feature>
<dbReference type="PROSITE" id="PS50293">
    <property type="entry name" value="TPR_REGION"/>
    <property type="match status" value="1"/>
</dbReference>
<feature type="domain" description="O-GlcNAc transferase C-terminal" evidence="10">
    <location>
        <begin position="373"/>
        <end position="633"/>
    </location>
</feature>
<dbReference type="AlphaFoldDB" id="A0A7S1XWD9"/>
<dbReference type="InterPro" id="IPR011990">
    <property type="entry name" value="TPR-like_helical_dom_sf"/>
</dbReference>
<dbReference type="Gene3D" id="1.25.40.10">
    <property type="entry name" value="Tetratricopeptide repeat domain"/>
    <property type="match status" value="2"/>
</dbReference>
<dbReference type="EC" id="2.4.1.255" evidence="3"/>
<name>A0A7S1XWD9_9STRA</name>
<feature type="repeat" description="TPR" evidence="8">
    <location>
        <begin position="242"/>
        <end position="275"/>
    </location>
</feature>
<gene>
    <name evidence="11" type="ORF">PPAR1163_LOCUS25123</name>
</gene>
<comment type="similarity">
    <text evidence="2">Belongs to the glycosyltransferase 41 family. O-GlcNAc transferase subfamily.</text>
</comment>
<dbReference type="SMART" id="SM00028">
    <property type="entry name" value="TPR"/>
    <property type="match status" value="4"/>
</dbReference>
<feature type="repeat" description="TPR" evidence="8">
    <location>
        <begin position="208"/>
        <end position="241"/>
    </location>
</feature>
<dbReference type="GO" id="GO:0097363">
    <property type="term" value="F:protein O-acetylglucosaminyltransferase activity"/>
    <property type="evidence" value="ECO:0007669"/>
    <property type="project" value="UniProtKB-EC"/>
</dbReference>
<evidence type="ECO:0000256" key="9">
    <source>
        <dbReference type="SAM" id="SignalP"/>
    </source>
</evidence>
<evidence type="ECO:0000259" key="10">
    <source>
        <dbReference type="Pfam" id="PF13844"/>
    </source>
</evidence>
<keyword evidence="6" id="KW-0677">Repeat</keyword>
<organism evidence="11">
    <name type="scientific">Phaeomonas parva</name>
    <dbReference type="NCBI Taxonomy" id="124430"/>
    <lineage>
        <taxon>Eukaryota</taxon>
        <taxon>Sar</taxon>
        <taxon>Stramenopiles</taxon>
        <taxon>Ochrophyta</taxon>
        <taxon>Pinguiophyceae</taxon>
        <taxon>Pinguiochrysidales</taxon>
        <taxon>Pinguiochrysidaceae</taxon>
        <taxon>Phaeomonas</taxon>
    </lineage>
</organism>
<keyword evidence="4" id="KW-0328">Glycosyltransferase</keyword>
<feature type="chain" id="PRO_5030733586" description="protein O-GlcNAc transferase" evidence="9">
    <location>
        <begin position="28"/>
        <end position="931"/>
    </location>
</feature>
<evidence type="ECO:0000256" key="3">
    <source>
        <dbReference type="ARBA" id="ARBA00011970"/>
    </source>
</evidence>
<sequence>MRLLRRPAARLFFAVVVGLLCPRAALPKETISLEGKPEQEVYDIVVGLYQQGQKHAAAQGFKYLSDAAPSNAQYAFNAGFLMHSVDQFLLATEYYHRAEGLLQTRLAETEAEGYWQKEDLKLYADVINNVGSCYSALEKKDEALSYYAKAFELLPDDVPIAGLNYCQVLRSTAGEEQAVACFVKYGKFCQDAAQRHPSRAQQFRSLLADGFYELGVAYQALGRIIDASNAYNSALAINPMIAGALLNMGALHHRFGEVEDAVPMYERALERYRALGNTKNQAMALTNLAVVHEQLGNGTLAEETHGETLKLVSAQLALLGVTPFNDREEWTPLLAAFQAEHGEDGVPPRDLLHWTQSSIRSFSHRMRNRRSHCLWRDWDAQWATLHRLVLNHQLDGVPPYPSALLPFELLLLPVTKAHRLRVSVEHSAQFGDETASADVLGPPRDAQAARAPLRVGYICFDFNDHPTMHLVEGLFKNHALLQGRRRAEQVVLPSAVSALAAVRFAAYNYGKDDDSEYRRAAEQAPDEFVNMVEWDFNESITRIRGDGVQVLVDLQGHTMGGRGTIAAARVAPVQVNYLIFPGTSGARYMDYVVVDRHVAPPEHAAFYTEKLLLLPRCYQVNYYDRHFDVLREMSTALKEPPTPAASEGEGAAAGDAADKLRLIENILPAASDGSRRGLALDEGALSRAREERGLPGAEATVFANFNKLDKLEPQVWEEWMLTLQRHPAAVLWLLMPRKNLPPDAPILTTLRAEAASYGVHPSRIVFAARVPKHEHILRQQLADLHLDTHIYGAHSTATDALRGGLPTLTLAHLASFPERVGLSILDSMSPAAGAAWAGLSVGDALGALSRKDFMDRAFELTQRRGSKPTLAAILKRALLSAVDFELFDTRGYTRDFQRALQATWELHSSARALGFPQRTGHVFPATSPAGD</sequence>
<proteinExistence type="inferred from homology"/>
<dbReference type="Pfam" id="PF13181">
    <property type="entry name" value="TPR_8"/>
    <property type="match status" value="2"/>
</dbReference>
<dbReference type="Gene3D" id="3.40.50.2000">
    <property type="entry name" value="Glycogen Phosphorylase B"/>
    <property type="match status" value="1"/>
</dbReference>
<dbReference type="Gene3D" id="3.30.720.150">
    <property type="match status" value="1"/>
</dbReference>
<evidence type="ECO:0000256" key="4">
    <source>
        <dbReference type="ARBA" id="ARBA00022676"/>
    </source>
</evidence>
<dbReference type="PROSITE" id="PS50005">
    <property type="entry name" value="TPR"/>
    <property type="match status" value="3"/>
</dbReference>
<evidence type="ECO:0000256" key="1">
    <source>
        <dbReference type="ARBA" id="ARBA00004922"/>
    </source>
</evidence>
<dbReference type="InterPro" id="IPR029489">
    <property type="entry name" value="OGT/SEC/SPY_C"/>
</dbReference>
<dbReference type="Pfam" id="PF13844">
    <property type="entry name" value="Glyco_transf_41"/>
    <property type="match status" value="2"/>
</dbReference>
<keyword evidence="5" id="KW-0808">Transferase</keyword>
<feature type="signal peptide" evidence="9">
    <location>
        <begin position="1"/>
        <end position="27"/>
    </location>
</feature>
<dbReference type="SUPFAM" id="SSF48452">
    <property type="entry name" value="TPR-like"/>
    <property type="match status" value="1"/>
</dbReference>
<dbReference type="Gene3D" id="3.40.50.11380">
    <property type="match status" value="2"/>
</dbReference>